<dbReference type="EMBL" id="JACRSY010000071">
    <property type="protein sequence ID" value="MBC8581671.1"/>
    <property type="molecule type" value="Genomic_DNA"/>
</dbReference>
<dbReference type="InterPro" id="IPR036593">
    <property type="entry name" value="CPE0013-like_sf"/>
</dbReference>
<evidence type="ECO:0000313" key="2">
    <source>
        <dbReference type="Proteomes" id="UP000655830"/>
    </source>
</evidence>
<organism evidence="1 2">
    <name type="scientific">Zhenhengia yiwuensis</name>
    <dbReference type="NCBI Taxonomy" id="2763666"/>
    <lineage>
        <taxon>Bacteria</taxon>
        <taxon>Bacillati</taxon>
        <taxon>Bacillota</taxon>
        <taxon>Clostridia</taxon>
        <taxon>Lachnospirales</taxon>
        <taxon>Lachnospiraceae</taxon>
        <taxon>Zhenhengia</taxon>
    </lineage>
</organism>
<dbReference type="Proteomes" id="UP000655830">
    <property type="component" value="Unassembled WGS sequence"/>
</dbReference>
<keyword evidence="2" id="KW-1185">Reference proteome</keyword>
<reference evidence="1" key="1">
    <citation type="submission" date="2020-08" db="EMBL/GenBank/DDBJ databases">
        <title>Genome public.</title>
        <authorList>
            <person name="Liu C."/>
            <person name="Sun Q."/>
        </authorList>
    </citation>
    <scope>NUCLEOTIDE SEQUENCE</scope>
    <source>
        <strain evidence="1">NSJ-12</strain>
    </source>
</reference>
<dbReference type="AlphaFoldDB" id="A0A926EL09"/>
<gene>
    <name evidence="1" type="ORF">H8718_19520</name>
</gene>
<accession>A0A926EL09</accession>
<comment type="caution">
    <text evidence="1">The sequence shown here is derived from an EMBL/GenBank/DDBJ whole genome shotgun (WGS) entry which is preliminary data.</text>
</comment>
<sequence length="122" mass="13221">MHKVELTCTCCPLGCLLTATLENNQVITVTGNSCKIGLEYAKEECIHPTRLLTSTILVINGILPRVAVKTAKPIPKEMIMPCMEAIKKLKVRAPINLGDIICKDLAHTGISLIATQSILKTP</sequence>
<dbReference type="PANTHER" id="PTHR39450">
    <property type="entry name" value="MOLYBDOPTERIN OXIDOREDUCTASE, 4FE-4S CLUSTER-BINDING SUBUNIT"/>
    <property type="match status" value="1"/>
</dbReference>
<dbReference type="InterPro" id="IPR012460">
    <property type="entry name" value="DUF1667"/>
</dbReference>
<dbReference type="Pfam" id="PF07892">
    <property type="entry name" value="DUF1667"/>
    <property type="match status" value="1"/>
</dbReference>
<dbReference type="SUPFAM" id="SSF160148">
    <property type="entry name" value="CPE0013-like"/>
    <property type="match status" value="1"/>
</dbReference>
<protein>
    <submittedName>
        <fullName evidence="1">DUF1667 domain-containing protein</fullName>
    </submittedName>
</protein>
<proteinExistence type="predicted"/>
<dbReference type="Gene3D" id="3.10.530.10">
    <property type="entry name" value="CPE0013-like"/>
    <property type="match status" value="1"/>
</dbReference>
<dbReference type="PANTHER" id="PTHR39450:SF1">
    <property type="entry name" value="DUF1667 DOMAIN-CONTAINING PROTEIN"/>
    <property type="match status" value="1"/>
</dbReference>
<evidence type="ECO:0000313" key="1">
    <source>
        <dbReference type="EMBL" id="MBC8581671.1"/>
    </source>
</evidence>
<name>A0A926EL09_9FIRM</name>
<dbReference type="RefSeq" id="WP_249334708.1">
    <property type="nucleotide sequence ID" value="NZ_JACRSY010000071.1"/>
</dbReference>